<dbReference type="SUPFAM" id="SSF88946">
    <property type="entry name" value="Sigma2 domain of RNA polymerase sigma factors"/>
    <property type="match status" value="1"/>
</dbReference>
<dbReference type="Gene3D" id="1.10.10.10">
    <property type="entry name" value="Winged helix-like DNA-binding domain superfamily/Winged helix DNA-binding domain"/>
    <property type="match status" value="1"/>
</dbReference>
<dbReference type="NCBIfam" id="TIGR02937">
    <property type="entry name" value="sigma70-ECF"/>
    <property type="match status" value="1"/>
</dbReference>
<dbReference type="Gene3D" id="1.10.1740.10">
    <property type="match status" value="1"/>
</dbReference>
<evidence type="ECO:0000256" key="1">
    <source>
        <dbReference type="ARBA" id="ARBA00010641"/>
    </source>
</evidence>
<reference evidence="7 8" key="1">
    <citation type="submission" date="2018-01" db="EMBL/GenBank/DDBJ databases">
        <title>Genome sequence of the PGP bacterium Paenibacillus illinoisensis E3.</title>
        <authorList>
            <person name="Rolli E."/>
            <person name="Marasco R."/>
            <person name="Bessem C."/>
            <person name="Michoud G."/>
            <person name="Gaiarsa S."/>
            <person name="Borin S."/>
            <person name="Daffonchio D."/>
        </authorList>
    </citation>
    <scope>NUCLEOTIDE SEQUENCE [LARGE SCALE GENOMIC DNA]</scope>
    <source>
        <strain evidence="7 8">E3</strain>
    </source>
</reference>
<keyword evidence="3" id="KW-0731">Sigma factor</keyword>
<dbReference type="OrthoDB" id="9785675at2"/>
<dbReference type="GO" id="GO:0003677">
    <property type="term" value="F:DNA binding"/>
    <property type="evidence" value="ECO:0007669"/>
    <property type="project" value="InterPro"/>
</dbReference>
<dbReference type="AlphaFoldDB" id="A0A2W0CB59"/>
<accession>A0A2W0CB59</accession>
<dbReference type="GO" id="GO:0006352">
    <property type="term" value="P:DNA-templated transcription initiation"/>
    <property type="evidence" value="ECO:0007669"/>
    <property type="project" value="InterPro"/>
</dbReference>
<feature type="domain" description="RNA polymerase sigma-70 region 2" evidence="5">
    <location>
        <begin position="25"/>
        <end position="91"/>
    </location>
</feature>
<name>A0A2W0CB59_9BACL</name>
<comment type="caution">
    <text evidence="7">The sequence shown here is derived from an EMBL/GenBank/DDBJ whole genome shotgun (WGS) entry which is preliminary data.</text>
</comment>
<dbReference type="InterPro" id="IPR013249">
    <property type="entry name" value="RNA_pol_sigma70_r4_t2"/>
</dbReference>
<dbReference type="RefSeq" id="WP_095360815.1">
    <property type="nucleotide sequence ID" value="NZ_PRLG01000021.1"/>
</dbReference>
<keyword evidence="2" id="KW-0805">Transcription regulation</keyword>
<evidence type="ECO:0000256" key="2">
    <source>
        <dbReference type="ARBA" id="ARBA00023015"/>
    </source>
</evidence>
<dbReference type="EMBL" id="PRLG01000021">
    <property type="protein sequence ID" value="PYY27859.1"/>
    <property type="molecule type" value="Genomic_DNA"/>
</dbReference>
<evidence type="ECO:0000313" key="7">
    <source>
        <dbReference type="EMBL" id="PYY27859.1"/>
    </source>
</evidence>
<dbReference type="GO" id="GO:0016987">
    <property type="term" value="F:sigma factor activity"/>
    <property type="evidence" value="ECO:0007669"/>
    <property type="project" value="UniProtKB-KW"/>
</dbReference>
<sequence length="190" mass="22225">MTQHMQEEELIERIIAGDKQLFALLVDRYKNKVYGILRGMGASHPDAQDLAQDTFIRIYRYLPSRRVGSSFSSWVYTIAVNGMRDFIRQKKPVMTADEPVMEPASEETPERHVLHKEMQREIYRQMEQLPESYRLVLLLKYTNELSYEEISDITGMSAAQVRNAMYRGKKMLKKQMERKGGLATYEAYSK</sequence>
<dbReference type="InterPro" id="IPR013325">
    <property type="entry name" value="RNA_pol_sigma_r2"/>
</dbReference>
<evidence type="ECO:0000256" key="4">
    <source>
        <dbReference type="ARBA" id="ARBA00023163"/>
    </source>
</evidence>
<dbReference type="PANTHER" id="PTHR43133:SF51">
    <property type="entry name" value="RNA POLYMERASE SIGMA FACTOR"/>
    <property type="match status" value="1"/>
</dbReference>
<dbReference type="Pfam" id="PF08281">
    <property type="entry name" value="Sigma70_r4_2"/>
    <property type="match status" value="1"/>
</dbReference>
<dbReference type="InterPro" id="IPR039425">
    <property type="entry name" value="RNA_pol_sigma-70-like"/>
</dbReference>
<evidence type="ECO:0000313" key="8">
    <source>
        <dbReference type="Proteomes" id="UP000247459"/>
    </source>
</evidence>
<dbReference type="Pfam" id="PF04542">
    <property type="entry name" value="Sigma70_r2"/>
    <property type="match status" value="1"/>
</dbReference>
<evidence type="ECO:0000256" key="3">
    <source>
        <dbReference type="ARBA" id="ARBA00023082"/>
    </source>
</evidence>
<dbReference type="PANTHER" id="PTHR43133">
    <property type="entry name" value="RNA POLYMERASE ECF-TYPE SIGMA FACTO"/>
    <property type="match status" value="1"/>
</dbReference>
<evidence type="ECO:0000259" key="5">
    <source>
        <dbReference type="Pfam" id="PF04542"/>
    </source>
</evidence>
<proteinExistence type="inferred from homology"/>
<feature type="domain" description="RNA polymerase sigma factor 70 region 4 type 2" evidence="6">
    <location>
        <begin position="120"/>
        <end position="172"/>
    </location>
</feature>
<protein>
    <submittedName>
        <fullName evidence="7">RNA polymerase sigma factor rpoD Sigma-43</fullName>
    </submittedName>
</protein>
<dbReference type="InterPro" id="IPR036388">
    <property type="entry name" value="WH-like_DNA-bd_sf"/>
</dbReference>
<dbReference type="InterPro" id="IPR014284">
    <property type="entry name" value="RNA_pol_sigma-70_dom"/>
</dbReference>
<dbReference type="Proteomes" id="UP000247459">
    <property type="component" value="Unassembled WGS sequence"/>
</dbReference>
<organism evidence="7 8">
    <name type="scientific">Paenibacillus illinoisensis</name>
    <dbReference type="NCBI Taxonomy" id="59845"/>
    <lineage>
        <taxon>Bacteria</taxon>
        <taxon>Bacillati</taxon>
        <taxon>Bacillota</taxon>
        <taxon>Bacilli</taxon>
        <taxon>Bacillales</taxon>
        <taxon>Paenibacillaceae</taxon>
        <taxon>Paenibacillus</taxon>
    </lineage>
</organism>
<dbReference type="SUPFAM" id="SSF88659">
    <property type="entry name" value="Sigma3 and sigma4 domains of RNA polymerase sigma factors"/>
    <property type="match status" value="1"/>
</dbReference>
<dbReference type="InterPro" id="IPR007627">
    <property type="entry name" value="RNA_pol_sigma70_r2"/>
</dbReference>
<dbReference type="InterPro" id="IPR013324">
    <property type="entry name" value="RNA_pol_sigma_r3/r4-like"/>
</dbReference>
<keyword evidence="4" id="KW-0804">Transcription</keyword>
<comment type="similarity">
    <text evidence="1">Belongs to the sigma-70 factor family. ECF subfamily.</text>
</comment>
<dbReference type="CDD" id="cd06171">
    <property type="entry name" value="Sigma70_r4"/>
    <property type="match status" value="1"/>
</dbReference>
<gene>
    <name evidence="7" type="ORF">PIL02S_04532</name>
</gene>
<evidence type="ECO:0000259" key="6">
    <source>
        <dbReference type="Pfam" id="PF08281"/>
    </source>
</evidence>